<organism evidence="1 2">
    <name type="scientific">Sphenostylis stenocarpa</name>
    <dbReference type="NCBI Taxonomy" id="92480"/>
    <lineage>
        <taxon>Eukaryota</taxon>
        <taxon>Viridiplantae</taxon>
        <taxon>Streptophyta</taxon>
        <taxon>Embryophyta</taxon>
        <taxon>Tracheophyta</taxon>
        <taxon>Spermatophyta</taxon>
        <taxon>Magnoliopsida</taxon>
        <taxon>eudicotyledons</taxon>
        <taxon>Gunneridae</taxon>
        <taxon>Pentapetalae</taxon>
        <taxon>rosids</taxon>
        <taxon>fabids</taxon>
        <taxon>Fabales</taxon>
        <taxon>Fabaceae</taxon>
        <taxon>Papilionoideae</taxon>
        <taxon>50 kb inversion clade</taxon>
        <taxon>NPAAA clade</taxon>
        <taxon>indigoferoid/millettioid clade</taxon>
        <taxon>Phaseoleae</taxon>
        <taxon>Sphenostylis</taxon>
    </lineage>
</organism>
<proteinExistence type="predicted"/>
<name>A0AA86SI83_9FABA</name>
<dbReference type="Proteomes" id="UP001189624">
    <property type="component" value="Chromosome 5"/>
</dbReference>
<keyword evidence="2" id="KW-1185">Reference proteome</keyword>
<reference evidence="1" key="1">
    <citation type="submission" date="2023-10" db="EMBL/GenBank/DDBJ databases">
        <authorList>
            <person name="Domelevo Entfellner J.-B."/>
        </authorList>
    </citation>
    <scope>NUCLEOTIDE SEQUENCE</scope>
</reference>
<gene>
    <name evidence="1" type="ORF">AYBTSS11_LOCUS16289</name>
</gene>
<evidence type="ECO:0000313" key="1">
    <source>
        <dbReference type="EMBL" id="CAJ1955748.1"/>
    </source>
</evidence>
<dbReference type="EMBL" id="OY731402">
    <property type="protein sequence ID" value="CAJ1955748.1"/>
    <property type="molecule type" value="Genomic_DNA"/>
</dbReference>
<protein>
    <submittedName>
        <fullName evidence="1">Uncharacterized protein</fullName>
    </submittedName>
</protein>
<dbReference type="AlphaFoldDB" id="A0AA86SI83"/>
<sequence length="67" mass="7899">MAPTTQGFKTCPSSHKANVDIEILPNHEKKNKSNARIESSFETWKESRIVRTWETVEKEIVMHERTW</sequence>
<evidence type="ECO:0000313" key="2">
    <source>
        <dbReference type="Proteomes" id="UP001189624"/>
    </source>
</evidence>
<dbReference type="Gramene" id="rna-AYBTSS11_LOCUS16289">
    <property type="protein sequence ID" value="CAJ1955748.1"/>
    <property type="gene ID" value="gene-AYBTSS11_LOCUS16289"/>
</dbReference>
<accession>A0AA86SI83</accession>